<dbReference type="RefSeq" id="WP_011890494.1">
    <property type="nucleotide sequence ID" value="NZ_CP041698.1"/>
</dbReference>
<keyword evidence="5 7" id="KW-1133">Transmembrane helix</keyword>
<dbReference type="Proteomes" id="UP000279908">
    <property type="component" value="Unassembled WGS sequence"/>
</dbReference>
<evidence type="ECO:0000256" key="4">
    <source>
        <dbReference type="ARBA" id="ARBA00022692"/>
    </source>
</evidence>
<gene>
    <name evidence="10" type="ORF">EKD02_04230</name>
    <name evidence="8" type="ORF">FP507_07495</name>
    <name evidence="9" type="ORF">GJ685_05665</name>
</gene>
<dbReference type="Proteomes" id="UP000327458">
    <property type="component" value="Unassembled WGS sequence"/>
</dbReference>
<sequence>MRVLLPVIIGLLYATGIYLILRRSMVKVIFGLVVLGHAANLMIFTVGRLTKGSPAFVPHGATGIAEPFADPLPQALILTAIVIGFGIQAFTIALFKKTCQSLKTEDLDEMRNTDQLEKESP</sequence>
<evidence type="ECO:0000256" key="3">
    <source>
        <dbReference type="ARBA" id="ARBA00022475"/>
    </source>
</evidence>
<evidence type="ECO:0000256" key="6">
    <source>
        <dbReference type="ARBA" id="ARBA00023136"/>
    </source>
</evidence>
<dbReference type="InterPro" id="IPR050601">
    <property type="entry name" value="CPA3_antiporter_subunitC"/>
</dbReference>
<comment type="similarity">
    <text evidence="2">Belongs to the CPA3 antiporters (TC 2.A.63) subunit C family.</text>
</comment>
<comment type="caution">
    <text evidence="10">The sequence shown here is derived from an EMBL/GenBank/DDBJ whole genome shotgun (WGS) entry which is preliminary data.</text>
</comment>
<dbReference type="EMBL" id="RXYK01000004">
    <property type="protein sequence ID" value="RTY38886.1"/>
    <property type="molecule type" value="Genomic_DNA"/>
</dbReference>
<evidence type="ECO:0000313" key="13">
    <source>
        <dbReference type="Proteomes" id="UP000489351"/>
    </source>
</evidence>
<evidence type="ECO:0000256" key="7">
    <source>
        <dbReference type="SAM" id="Phobius"/>
    </source>
</evidence>
<dbReference type="EMBL" id="WUBZ01000015">
    <property type="protein sequence ID" value="MWV54551.1"/>
    <property type="molecule type" value="Genomic_DNA"/>
</dbReference>
<name>A0A3S0L282_CHLPH</name>
<reference evidence="9 13" key="3">
    <citation type="submission" date="2019-11" db="EMBL/GenBank/DDBJ databases">
        <title>Green- and brown-colored morphotypes of Chlorobia in the stratified aquatic ecosystems of Kandalaksha Gulf (White Sea): A model for study of the accessory genome evolution.</title>
        <authorList>
            <person name="Grouzdev D.S."/>
        </authorList>
    </citation>
    <scope>NUCLEOTIDE SEQUENCE [LARGE SCALE GENOMIC DNA]</scope>
    <source>
        <strain evidence="9 13">ZM</strain>
    </source>
</reference>
<keyword evidence="6 7" id="KW-0472">Membrane</keyword>
<dbReference type="AlphaFoldDB" id="A0A3S0L282"/>
<dbReference type="Gene3D" id="1.10.287.3510">
    <property type="match status" value="1"/>
</dbReference>
<accession>A0A3S0L282</accession>
<evidence type="ECO:0000256" key="1">
    <source>
        <dbReference type="ARBA" id="ARBA00004651"/>
    </source>
</evidence>
<dbReference type="EMBL" id="VMRG01000001">
    <property type="protein sequence ID" value="KAA6232908.1"/>
    <property type="molecule type" value="Genomic_DNA"/>
</dbReference>
<proteinExistence type="inferred from homology"/>
<feature type="transmembrane region" description="Helical" evidence="7">
    <location>
        <begin position="75"/>
        <end position="95"/>
    </location>
</feature>
<evidence type="ECO:0000256" key="5">
    <source>
        <dbReference type="ARBA" id="ARBA00022989"/>
    </source>
</evidence>
<keyword evidence="3" id="KW-1003">Cell membrane</keyword>
<dbReference type="Proteomes" id="UP000489351">
    <property type="component" value="Unassembled WGS sequence"/>
</dbReference>
<evidence type="ECO:0000313" key="11">
    <source>
        <dbReference type="Proteomes" id="UP000279908"/>
    </source>
</evidence>
<evidence type="ECO:0000313" key="10">
    <source>
        <dbReference type="EMBL" id="RTY38886.1"/>
    </source>
</evidence>
<comment type="subcellular location">
    <subcellularLocation>
        <location evidence="1">Cell membrane</location>
        <topology evidence="1">Multi-pass membrane protein</topology>
    </subcellularLocation>
</comment>
<evidence type="ECO:0000313" key="8">
    <source>
        <dbReference type="EMBL" id="KAA6232908.1"/>
    </source>
</evidence>
<dbReference type="InterPro" id="IPR039428">
    <property type="entry name" value="NUOK/Mnh_C1-like"/>
</dbReference>
<dbReference type="OMA" id="YRVYEEH"/>
<evidence type="ECO:0000313" key="12">
    <source>
        <dbReference type="Proteomes" id="UP000327458"/>
    </source>
</evidence>
<feature type="transmembrane region" description="Helical" evidence="7">
    <location>
        <begin position="28"/>
        <end position="47"/>
    </location>
</feature>
<organism evidence="10 11">
    <name type="scientific">Chlorobium phaeovibrioides</name>
    <dbReference type="NCBI Taxonomy" id="1094"/>
    <lineage>
        <taxon>Bacteria</taxon>
        <taxon>Pseudomonadati</taxon>
        <taxon>Chlorobiota</taxon>
        <taxon>Chlorobiia</taxon>
        <taxon>Chlorobiales</taxon>
        <taxon>Chlorobiaceae</taxon>
        <taxon>Chlorobium/Pelodictyon group</taxon>
        <taxon>Chlorobium</taxon>
    </lineage>
</organism>
<protein>
    <submittedName>
        <fullName evidence="10">Na+/H+ antiporter subunit C</fullName>
    </submittedName>
</protein>
<dbReference type="Pfam" id="PF00420">
    <property type="entry name" value="Oxidored_q2"/>
    <property type="match status" value="1"/>
</dbReference>
<dbReference type="PANTHER" id="PTHR34583:SF2">
    <property type="entry name" value="ANTIPORTER SUBUNIT MNHC2-RELATED"/>
    <property type="match status" value="1"/>
</dbReference>
<keyword evidence="13" id="KW-1185">Reference proteome</keyword>
<evidence type="ECO:0000313" key="9">
    <source>
        <dbReference type="EMBL" id="MWV54551.1"/>
    </source>
</evidence>
<evidence type="ECO:0000256" key="2">
    <source>
        <dbReference type="ARBA" id="ARBA00010388"/>
    </source>
</evidence>
<feature type="transmembrane region" description="Helical" evidence="7">
    <location>
        <begin position="6"/>
        <end position="21"/>
    </location>
</feature>
<dbReference type="NCBIfam" id="NF009302">
    <property type="entry name" value="PRK12659.1"/>
    <property type="match status" value="1"/>
</dbReference>
<reference evidence="10 11" key="1">
    <citation type="submission" date="2018-12" db="EMBL/GenBank/DDBJ databases">
        <authorList>
            <person name="Lunina O.N."/>
            <person name="Grouzdev D.S."/>
            <person name="Gorlenko V.M."/>
            <person name="Savvichev A.S."/>
        </authorList>
    </citation>
    <scope>NUCLEOTIDE SEQUENCE [LARGE SCALE GENOMIC DNA]</scope>
    <source>
        <strain evidence="10 11">BrKhr-17</strain>
    </source>
</reference>
<keyword evidence="4 7" id="KW-0812">Transmembrane</keyword>
<dbReference type="PANTHER" id="PTHR34583">
    <property type="entry name" value="ANTIPORTER SUBUNIT MNHC2-RELATED"/>
    <property type="match status" value="1"/>
</dbReference>
<dbReference type="GO" id="GO:0005886">
    <property type="term" value="C:plasma membrane"/>
    <property type="evidence" value="ECO:0007669"/>
    <property type="project" value="UniProtKB-SubCell"/>
</dbReference>
<reference evidence="8 12" key="2">
    <citation type="submission" date="2019-07" db="EMBL/GenBank/DDBJ databases">
        <title>Draft genome Sequence of Chlorobium phaeovibrioides sp. strain PhvTcv-s14, from the Phylum Chlorobi.</title>
        <authorList>
            <person name="Babenko V."/>
            <person name="Boldyreva D."/>
            <person name="Kanygina A."/>
            <person name="Selezneva O."/>
            <person name="Akopiyan T."/>
            <person name="Lunina O."/>
        </authorList>
    </citation>
    <scope>NUCLEOTIDE SEQUENCE [LARGE SCALE GENOMIC DNA]</scope>
    <source>
        <strain evidence="8 12">GrTcv12</strain>
    </source>
</reference>